<accession>A0A5C5Y497</accession>
<protein>
    <submittedName>
        <fullName evidence="4">Pyrimidine-specific ribonucleoside hydrolase RihA</fullName>
        <ecNumber evidence="4">3.2.-.-</ecNumber>
    </submittedName>
</protein>
<keyword evidence="5" id="KW-1185">Reference proteome</keyword>
<comment type="caution">
    <text evidence="4">The sequence shown here is derived from an EMBL/GenBank/DDBJ whole genome shotgun (WGS) entry which is preliminary data.</text>
</comment>
<dbReference type="SUPFAM" id="SSF53590">
    <property type="entry name" value="Nucleoside hydrolase"/>
    <property type="match status" value="1"/>
</dbReference>
<gene>
    <name evidence="4" type="primary">rihA</name>
    <name evidence="4" type="ORF">Pan14r_04540</name>
</gene>
<dbReference type="Gene3D" id="3.90.245.10">
    <property type="entry name" value="Ribonucleoside hydrolase-like"/>
    <property type="match status" value="1"/>
</dbReference>
<dbReference type="EC" id="3.2.-.-" evidence="4"/>
<evidence type="ECO:0000259" key="3">
    <source>
        <dbReference type="Pfam" id="PF01156"/>
    </source>
</evidence>
<dbReference type="PANTHER" id="PTHR12304">
    <property type="entry name" value="INOSINE-URIDINE PREFERRING NUCLEOSIDE HYDROLASE"/>
    <property type="match status" value="1"/>
</dbReference>
<dbReference type="InterPro" id="IPR001910">
    <property type="entry name" value="Inosine/uridine_hydrolase_dom"/>
</dbReference>
<feature type="domain" description="Inosine/uridine-preferring nucleoside hydrolase" evidence="3">
    <location>
        <begin position="5"/>
        <end position="297"/>
    </location>
</feature>
<sequence length="314" mass="34100">MARKILIDCDPGIDDAVALCMALFDPRLDIMAITATAGTVDSDQATNNVTALIETLDPPRYPRVGKALAPSSEAPVDGNPALHAADGLGGLNLRGSNRQHLPDGDRVMADVFRRHKNEVTLLCLGPLTNLARLARRDPAVLPLIDKVIISGGAVQTSGNASVAAEFNMFFDPAAAKDIFASATTKSMVPLDVTEEFSFGVELLERLPSRDTRVGQLLHQILQFAFRAAHHHLGREMIPLYAPTALLSVLEPELFQWEPMAVDVETKGELTRGMTVADLRMRPQWTSNMEVATEINEADAEQSLVRGLRFAGQQT</sequence>
<evidence type="ECO:0000256" key="2">
    <source>
        <dbReference type="ARBA" id="ARBA00023295"/>
    </source>
</evidence>
<dbReference type="GO" id="GO:0045437">
    <property type="term" value="F:uridine nucleosidase activity"/>
    <property type="evidence" value="ECO:0007669"/>
    <property type="project" value="UniProtKB-ARBA"/>
</dbReference>
<organism evidence="4 5">
    <name type="scientific">Crateriforma conspicua</name>
    <dbReference type="NCBI Taxonomy" id="2527996"/>
    <lineage>
        <taxon>Bacteria</taxon>
        <taxon>Pseudomonadati</taxon>
        <taxon>Planctomycetota</taxon>
        <taxon>Planctomycetia</taxon>
        <taxon>Planctomycetales</taxon>
        <taxon>Planctomycetaceae</taxon>
        <taxon>Crateriforma</taxon>
    </lineage>
</organism>
<dbReference type="InterPro" id="IPR023186">
    <property type="entry name" value="IUNH"/>
</dbReference>
<evidence type="ECO:0000313" key="5">
    <source>
        <dbReference type="Proteomes" id="UP000317238"/>
    </source>
</evidence>
<dbReference type="GO" id="GO:0008477">
    <property type="term" value="F:purine nucleosidase activity"/>
    <property type="evidence" value="ECO:0007669"/>
    <property type="project" value="TreeGrafter"/>
</dbReference>
<name>A0A5C5Y497_9PLAN</name>
<dbReference type="GO" id="GO:0005829">
    <property type="term" value="C:cytosol"/>
    <property type="evidence" value="ECO:0007669"/>
    <property type="project" value="TreeGrafter"/>
</dbReference>
<dbReference type="GO" id="GO:0006152">
    <property type="term" value="P:purine nucleoside catabolic process"/>
    <property type="evidence" value="ECO:0007669"/>
    <property type="project" value="TreeGrafter"/>
</dbReference>
<reference evidence="4 5" key="1">
    <citation type="submission" date="2019-02" db="EMBL/GenBank/DDBJ databases">
        <title>Deep-cultivation of Planctomycetes and their phenomic and genomic characterization uncovers novel biology.</title>
        <authorList>
            <person name="Wiegand S."/>
            <person name="Jogler M."/>
            <person name="Boedeker C."/>
            <person name="Pinto D."/>
            <person name="Vollmers J."/>
            <person name="Rivas-Marin E."/>
            <person name="Kohn T."/>
            <person name="Peeters S.H."/>
            <person name="Heuer A."/>
            <person name="Rast P."/>
            <person name="Oberbeckmann S."/>
            <person name="Bunk B."/>
            <person name="Jeske O."/>
            <person name="Meyerdierks A."/>
            <person name="Storesund J.E."/>
            <person name="Kallscheuer N."/>
            <person name="Luecker S."/>
            <person name="Lage O.M."/>
            <person name="Pohl T."/>
            <person name="Merkel B.J."/>
            <person name="Hornburger P."/>
            <person name="Mueller R.-W."/>
            <person name="Bruemmer F."/>
            <person name="Labrenz M."/>
            <person name="Spormann A.M."/>
            <person name="Op Den Camp H."/>
            <person name="Overmann J."/>
            <person name="Amann R."/>
            <person name="Jetten M.S.M."/>
            <person name="Mascher T."/>
            <person name="Medema M.H."/>
            <person name="Devos D.P."/>
            <person name="Kaster A.-K."/>
            <person name="Ovreas L."/>
            <person name="Rohde M."/>
            <person name="Galperin M.Y."/>
            <person name="Jogler C."/>
        </authorList>
    </citation>
    <scope>NUCLEOTIDE SEQUENCE [LARGE SCALE GENOMIC DNA]</scope>
    <source>
        <strain evidence="4 5">Pan14r</strain>
    </source>
</reference>
<dbReference type="InterPro" id="IPR036452">
    <property type="entry name" value="Ribo_hydro-like"/>
</dbReference>
<keyword evidence="2 4" id="KW-0326">Glycosidase</keyword>
<dbReference type="PROSITE" id="PS01247">
    <property type="entry name" value="IUNH"/>
    <property type="match status" value="1"/>
</dbReference>
<evidence type="ECO:0000313" key="4">
    <source>
        <dbReference type="EMBL" id="TWT68212.1"/>
    </source>
</evidence>
<proteinExistence type="predicted"/>
<keyword evidence="1 4" id="KW-0378">Hydrolase</keyword>
<evidence type="ECO:0000256" key="1">
    <source>
        <dbReference type="ARBA" id="ARBA00022801"/>
    </source>
</evidence>
<dbReference type="AlphaFoldDB" id="A0A5C5Y497"/>
<dbReference type="OrthoDB" id="9797882at2"/>
<dbReference type="EMBL" id="SJPL01000001">
    <property type="protein sequence ID" value="TWT68212.1"/>
    <property type="molecule type" value="Genomic_DNA"/>
</dbReference>
<dbReference type="InterPro" id="IPR015910">
    <property type="entry name" value="I/U_nuclsd_hydro_CS"/>
</dbReference>
<dbReference type="Proteomes" id="UP000317238">
    <property type="component" value="Unassembled WGS sequence"/>
</dbReference>
<dbReference type="RefSeq" id="WP_145296862.1">
    <property type="nucleotide sequence ID" value="NZ_CP036319.1"/>
</dbReference>
<dbReference type="PANTHER" id="PTHR12304:SF4">
    <property type="entry name" value="URIDINE NUCLEOSIDASE"/>
    <property type="match status" value="1"/>
</dbReference>
<dbReference type="Pfam" id="PF01156">
    <property type="entry name" value="IU_nuc_hydro"/>
    <property type="match status" value="1"/>
</dbReference>